<dbReference type="InterPro" id="IPR005339">
    <property type="entry name" value="GINS_Psf1"/>
</dbReference>
<name>D8M032_BLAHO</name>
<protein>
    <recommendedName>
        <fullName evidence="5">GINS subunit domain-containing protein</fullName>
    </recommendedName>
</protein>
<organism evidence="6">
    <name type="scientific">Blastocystis hominis</name>
    <dbReference type="NCBI Taxonomy" id="12968"/>
    <lineage>
        <taxon>Eukaryota</taxon>
        <taxon>Sar</taxon>
        <taxon>Stramenopiles</taxon>
        <taxon>Bigyra</taxon>
        <taxon>Opalozoa</taxon>
        <taxon>Opalinata</taxon>
        <taxon>Blastocystidae</taxon>
        <taxon>Blastocystis</taxon>
    </lineage>
</organism>
<dbReference type="InterPro" id="IPR036224">
    <property type="entry name" value="GINS_bundle-like_dom_sf"/>
</dbReference>
<dbReference type="InterPro" id="IPR021151">
    <property type="entry name" value="GINS_A"/>
</dbReference>
<evidence type="ECO:0000313" key="7">
    <source>
        <dbReference type="Proteomes" id="UP000008312"/>
    </source>
</evidence>
<dbReference type="PANTHER" id="PTHR12914">
    <property type="entry name" value="PARTNER OF SLD5"/>
    <property type="match status" value="1"/>
</dbReference>
<dbReference type="CDD" id="cd11710">
    <property type="entry name" value="GINS_A_psf1"/>
    <property type="match status" value="1"/>
</dbReference>
<keyword evidence="3" id="KW-0235">DNA replication</keyword>
<dbReference type="Gene3D" id="1.20.58.1030">
    <property type="match status" value="1"/>
</dbReference>
<proteinExistence type="inferred from homology"/>
<evidence type="ECO:0000256" key="3">
    <source>
        <dbReference type="ARBA" id="ARBA00022705"/>
    </source>
</evidence>
<evidence type="ECO:0000259" key="5">
    <source>
        <dbReference type="Pfam" id="PF05916"/>
    </source>
</evidence>
<evidence type="ECO:0000313" key="6">
    <source>
        <dbReference type="EMBL" id="CBK21421.2"/>
    </source>
</evidence>
<dbReference type="InParanoid" id="D8M032"/>
<dbReference type="RefSeq" id="XP_012895469.1">
    <property type="nucleotide sequence ID" value="XM_013040015.1"/>
</dbReference>
<evidence type="ECO:0000256" key="1">
    <source>
        <dbReference type="ARBA" id="ARBA00004123"/>
    </source>
</evidence>
<dbReference type="Proteomes" id="UP000008312">
    <property type="component" value="Unassembled WGS sequence"/>
</dbReference>
<sequence length="136" mass="15572">MREIIQIYDGMETLESLPLEEGSDEAASKKEEELIGYSAILNLNHGALYYSKRCMLAYLKERLDRIRQKRWAKGNVLTEQEQSLMSKEEVNYFQQYDSLLSSYMQHTEVTATCDYGEIVTTSGTINISCSILYASS</sequence>
<reference evidence="6" key="1">
    <citation type="submission" date="2010-02" db="EMBL/GenBank/DDBJ databases">
        <title>Sequencing and annotation of the Blastocystis hominis genome.</title>
        <authorList>
            <person name="Wincker P."/>
        </authorList>
    </citation>
    <scope>NUCLEOTIDE SEQUENCE</scope>
    <source>
        <strain evidence="6">Singapore isolate B</strain>
    </source>
</reference>
<comment type="subcellular location">
    <subcellularLocation>
        <location evidence="1">Nucleus</location>
    </subcellularLocation>
</comment>
<feature type="domain" description="GINS subunit" evidence="5">
    <location>
        <begin position="51"/>
        <end position="105"/>
    </location>
</feature>
<dbReference type="Pfam" id="PF05916">
    <property type="entry name" value="Sld5"/>
    <property type="match status" value="1"/>
</dbReference>
<dbReference type="OrthoDB" id="10252587at2759"/>
<accession>D8M032</accession>
<evidence type="ECO:0000256" key="4">
    <source>
        <dbReference type="ARBA" id="ARBA00023242"/>
    </source>
</evidence>
<keyword evidence="7" id="KW-1185">Reference proteome</keyword>
<dbReference type="GO" id="GO:1902983">
    <property type="term" value="P:DNA strand elongation involved in mitotic DNA replication"/>
    <property type="evidence" value="ECO:0007669"/>
    <property type="project" value="TreeGrafter"/>
</dbReference>
<keyword evidence="4" id="KW-0539">Nucleus</keyword>
<dbReference type="GeneID" id="24922421"/>
<comment type="similarity">
    <text evidence="2">Belongs to the GINS1/PSF1 family.</text>
</comment>
<dbReference type="GO" id="GO:0000811">
    <property type="term" value="C:GINS complex"/>
    <property type="evidence" value="ECO:0007669"/>
    <property type="project" value="InterPro"/>
</dbReference>
<dbReference type="EMBL" id="FN668642">
    <property type="protein sequence ID" value="CBK21421.2"/>
    <property type="molecule type" value="Genomic_DNA"/>
</dbReference>
<dbReference type="SUPFAM" id="SSF158573">
    <property type="entry name" value="GINS helical bundle-like"/>
    <property type="match status" value="1"/>
</dbReference>
<dbReference type="PANTHER" id="PTHR12914:SF2">
    <property type="entry name" value="DNA REPLICATION COMPLEX GINS PROTEIN PSF1"/>
    <property type="match status" value="1"/>
</dbReference>
<gene>
    <name evidence="6" type="ORF">GSBLH_T00006296001</name>
</gene>
<dbReference type="AlphaFoldDB" id="D8M032"/>
<evidence type="ECO:0000256" key="2">
    <source>
        <dbReference type="ARBA" id="ARBA00006677"/>
    </source>
</evidence>